<comment type="similarity">
    <text evidence="5">Belongs to the CitG/MdcB family.</text>
</comment>
<evidence type="ECO:0000256" key="5">
    <source>
        <dbReference type="HAMAP-Rule" id="MF_00397"/>
    </source>
</evidence>
<dbReference type="InterPro" id="IPR002736">
    <property type="entry name" value="CitG"/>
</dbReference>
<organism evidence="6 8">
    <name type="scientific">Trichococcus ilyis</name>
    <dbReference type="NCBI Taxonomy" id="640938"/>
    <lineage>
        <taxon>Bacteria</taxon>
        <taxon>Bacillati</taxon>
        <taxon>Bacillota</taxon>
        <taxon>Bacilli</taxon>
        <taxon>Lactobacillales</taxon>
        <taxon>Carnobacteriaceae</taxon>
        <taxon>Trichococcus</taxon>
    </lineage>
</organism>
<dbReference type="NCBIfam" id="TIGR03125">
    <property type="entry name" value="citrate_citG"/>
    <property type="match status" value="1"/>
</dbReference>
<evidence type="ECO:0000313" key="9">
    <source>
        <dbReference type="Proteomes" id="UP000199280"/>
    </source>
</evidence>
<evidence type="ECO:0000313" key="8">
    <source>
        <dbReference type="Proteomes" id="UP000076878"/>
    </source>
</evidence>
<dbReference type="PANTHER" id="PTHR30201:SF2">
    <property type="entry name" value="2-(5''-TRIPHOSPHORIBOSYL)-3'-DEPHOSPHOCOENZYME-A SYNTHASE"/>
    <property type="match status" value="1"/>
</dbReference>
<dbReference type="Proteomes" id="UP000199280">
    <property type="component" value="Unassembled WGS sequence"/>
</dbReference>
<keyword evidence="9" id="KW-1185">Reference proteome</keyword>
<keyword evidence="4 5" id="KW-0067">ATP-binding</keyword>
<evidence type="ECO:0000256" key="2">
    <source>
        <dbReference type="ARBA" id="ARBA00022679"/>
    </source>
</evidence>
<dbReference type="InterPro" id="IPR017551">
    <property type="entry name" value="TriPribosyl-deP-CoA_syn_CitG"/>
</dbReference>
<sequence>MERMTQHKLVIDWAEKALLYEVAATPKPGLVDRRDNGAHEDMDFFTFLDSIRALAPFFDDYFYAGYFHNDTMPELFRRIRTIGKKAEQAMMTATKGINTHKGANFSFAIILSATGYFLRGKSACDNCSVLFTKDDTNSILEIAAEMCHGLVTKDFAGLEAKTDLTYGEKLYLDHGLTGIRGEAEAGYPALDRVVLPYFRENRHQSREELCLNGLVLLMSTVEDGNIIHRGGIEAWQQVKTETRLMTQCCLSEEPLRAWLTEYNREMIKRRLSPGGAADLLALAIFFALLEGLF</sequence>
<dbReference type="GO" id="GO:0051191">
    <property type="term" value="P:prosthetic group biosynthetic process"/>
    <property type="evidence" value="ECO:0007669"/>
    <property type="project" value="TreeGrafter"/>
</dbReference>
<dbReference type="Pfam" id="PF01874">
    <property type="entry name" value="CitG"/>
    <property type="match status" value="1"/>
</dbReference>
<evidence type="ECO:0000256" key="1">
    <source>
        <dbReference type="ARBA" id="ARBA00001210"/>
    </source>
</evidence>
<gene>
    <name evidence="5" type="primary">citG</name>
    <name evidence="7" type="ORF">SAMN05216375_1427</name>
    <name evidence="6" type="ORF">TR210_2883</name>
</gene>
<evidence type="ECO:0000313" key="6">
    <source>
        <dbReference type="EMBL" id="CZR10214.1"/>
    </source>
</evidence>
<dbReference type="Gene3D" id="1.10.4200.10">
    <property type="entry name" value="Triphosphoribosyl-dephospho-CoA protein"/>
    <property type="match status" value="1"/>
</dbReference>
<evidence type="ECO:0000256" key="3">
    <source>
        <dbReference type="ARBA" id="ARBA00022741"/>
    </source>
</evidence>
<protein>
    <recommendedName>
        <fullName evidence="5">Probable 2-(5''-triphosphoribosyl)-3'-dephosphocoenzyme-A synthase</fullName>
        <shortName evidence="5">2-(5''-triphosphoribosyl)-3'-dephospho-CoA synthase</shortName>
        <ecNumber evidence="5">2.4.2.52</ecNumber>
    </recommendedName>
</protein>
<dbReference type="AlphaFoldDB" id="A0A143ZBD7"/>
<dbReference type="GO" id="GO:0005524">
    <property type="term" value="F:ATP binding"/>
    <property type="evidence" value="ECO:0007669"/>
    <property type="project" value="UniProtKB-KW"/>
</dbReference>
<dbReference type="Proteomes" id="UP000076878">
    <property type="component" value="Unassembled WGS sequence"/>
</dbReference>
<dbReference type="EMBL" id="FJNB01000033">
    <property type="protein sequence ID" value="CZR10214.1"/>
    <property type="molecule type" value="Genomic_DNA"/>
</dbReference>
<dbReference type="RefSeq" id="WP_204243815.1">
    <property type="nucleotide sequence ID" value="NZ_FJNB01000033.1"/>
</dbReference>
<keyword evidence="2 5" id="KW-0808">Transferase</keyword>
<dbReference type="EC" id="2.4.2.52" evidence="5"/>
<comment type="catalytic activity">
    <reaction evidence="1 5">
        <text>3'-dephospho-CoA + ATP = 2'-(5''-triphospho-alpha-D-ribosyl)-3'-dephospho-CoA + adenine</text>
        <dbReference type="Rhea" id="RHEA:15117"/>
        <dbReference type="ChEBI" id="CHEBI:16708"/>
        <dbReference type="ChEBI" id="CHEBI:30616"/>
        <dbReference type="ChEBI" id="CHEBI:57328"/>
        <dbReference type="ChEBI" id="CHEBI:61378"/>
        <dbReference type="EC" id="2.4.2.52"/>
    </reaction>
</comment>
<reference evidence="6 8" key="1">
    <citation type="submission" date="2016-02" db="EMBL/GenBank/DDBJ databases">
        <authorList>
            <person name="Wen L."/>
            <person name="He K."/>
            <person name="Yang H."/>
        </authorList>
    </citation>
    <scope>NUCLEOTIDE SEQUENCE [LARGE SCALE GENOMIC DNA]</scope>
    <source>
        <strain evidence="6">Trichococcus_R210</strain>
    </source>
</reference>
<evidence type="ECO:0000256" key="4">
    <source>
        <dbReference type="ARBA" id="ARBA00022840"/>
    </source>
</evidence>
<name>A0A143ZBD7_9LACT</name>
<accession>A0A143ZBD7</accession>
<reference evidence="7 9" key="2">
    <citation type="submission" date="2016-10" db="EMBL/GenBank/DDBJ databases">
        <authorList>
            <person name="Varghese N."/>
            <person name="Submissions S."/>
        </authorList>
    </citation>
    <scope>NUCLEOTIDE SEQUENCE [LARGE SCALE GENOMIC DNA]</scope>
    <source>
        <strain evidence="7 9">DSM 22150</strain>
    </source>
</reference>
<dbReference type="STRING" id="640938.TR210_2883"/>
<evidence type="ECO:0000313" key="7">
    <source>
        <dbReference type="EMBL" id="SEJ93727.1"/>
    </source>
</evidence>
<dbReference type="HAMAP" id="MF_00397">
    <property type="entry name" value="CitG"/>
    <property type="match status" value="1"/>
</dbReference>
<keyword evidence="3 5" id="KW-0547">Nucleotide-binding</keyword>
<dbReference type="PANTHER" id="PTHR30201">
    <property type="entry name" value="TRIPHOSPHORIBOSYL-DEPHOSPHO-COA SYNTHASE"/>
    <property type="match status" value="1"/>
</dbReference>
<proteinExistence type="inferred from homology"/>
<dbReference type="GO" id="GO:0046917">
    <property type="term" value="F:triphosphoribosyl-dephospho-CoA synthase activity"/>
    <property type="evidence" value="ECO:0007669"/>
    <property type="project" value="UniProtKB-UniRule"/>
</dbReference>
<dbReference type="EMBL" id="FNYT01000042">
    <property type="protein sequence ID" value="SEJ93727.1"/>
    <property type="molecule type" value="Genomic_DNA"/>
</dbReference>